<dbReference type="EMBL" id="BMYR01000005">
    <property type="protein sequence ID" value="GGW58738.1"/>
    <property type="molecule type" value="Genomic_DNA"/>
</dbReference>
<proteinExistence type="predicted"/>
<keyword evidence="3" id="KW-1185">Reference proteome</keyword>
<gene>
    <name evidence="2" type="ORF">GCM10008111_13420</name>
</gene>
<organism evidence="2 3">
    <name type="scientific">Alishewanella tabrizica</name>
    <dbReference type="NCBI Taxonomy" id="671278"/>
    <lineage>
        <taxon>Bacteria</taxon>
        <taxon>Pseudomonadati</taxon>
        <taxon>Pseudomonadota</taxon>
        <taxon>Gammaproteobacteria</taxon>
        <taxon>Alteromonadales</taxon>
        <taxon>Alteromonadaceae</taxon>
        <taxon>Alishewanella</taxon>
    </lineage>
</organism>
<name>A0ABQ2WM35_9ALTE</name>
<dbReference type="PANTHER" id="PTHR43179:SF7">
    <property type="entry name" value="RHAMNOSYLTRANSFERASE WBBL"/>
    <property type="match status" value="1"/>
</dbReference>
<accession>A0ABQ2WM35</accession>
<feature type="domain" description="Glycosyltransferase 2-like" evidence="1">
    <location>
        <begin position="451"/>
        <end position="629"/>
    </location>
</feature>
<dbReference type="InterPro" id="IPR029044">
    <property type="entry name" value="Nucleotide-diphossugar_trans"/>
</dbReference>
<sequence length="725" mass="83015">MTTLTPAFSFSLKNKLWQTELQHKFDLKIKSINPMPTGWYRVTVKAKNKAALKFIQDSGNFYLHQNHNTLSASLIKEADDKLALVFLRHNPLRSLTLHWHKLSSGEQAPSFSIKVKHISVASAWYYMLSQVSRKQAAEGGSRTYIYRISRARSKRAGVEVALSKLVKEYHPQLSYQLISCEPYSYWRQHKEPALLQAERCRCDTPSVQFHIILRAKDNLNALKQTLASLSTQSYPLWQVSLAELALVSPVDTEALLQQDNRLFRAENAHIAGTDYLLFLQEGDALTPDSLAIMANTLQQTGAPLLYTDHDLLNDEGIRVAPRFKPTWSPDFLMHHNYIGMAFTVQAALLHEEMTQPKWQLQHHYLLLLSAIKHIKPTARAENIVHIPLVLMHQAQKNLKRGYTPSMLAKLHHLFFDLSQQNNEPLLKITKGKADNLFHLHYAIPKPWPLVSLIIPTRDALDLTRTCVNSILLQTQYPHYEIIIIDNQSSDPETLKWFEQIAENEKVRVLKYNKPFNYSAINNFGVSQAKGSVIGLVNNDTEVINKQWLTEMLQHACRPEIGCVGAKLYYFDDTIQHGGVILGLWGLAGHAHKNYLKYERGHQSRLQAVHNLSAVTAACLLVRKSVFEEVGGLEEYHLTVAFNDVDFCLKVQQAGYRNLFTPYAELYHYESKSRGKEDTPEKKAREQGEISYMQQKWPENIAKDPFYNPNLTRLREDFSINIDDAI</sequence>
<evidence type="ECO:0000313" key="2">
    <source>
        <dbReference type="EMBL" id="GGW58738.1"/>
    </source>
</evidence>
<evidence type="ECO:0000313" key="3">
    <source>
        <dbReference type="Proteomes" id="UP000634667"/>
    </source>
</evidence>
<protein>
    <recommendedName>
        <fullName evidence="1">Glycosyltransferase 2-like domain-containing protein</fullName>
    </recommendedName>
</protein>
<dbReference type="Proteomes" id="UP000634667">
    <property type="component" value="Unassembled WGS sequence"/>
</dbReference>
<comment type="caution">
    <text evidence="2">The sequence shown here is derived from an EMBL/GenBank/DDBJ whole genome shotgun (WGS) entry which is preliminary data.</text>
</comment>
<evidence type="ECO:0000259" key="1">
    <source>
        <dbReference type="Pfam" id="PF00535"/>
    </source>
</evidence>
<dbReference type="Pfam" id="PF00535">
    <property type="entry name" value="Glycos_transf_2"/>
    <property type="match status" value="1"/>
</dbReference>
<dbReference type="RefSeq" id="WP_189481809.1">
    <property type="nucleotide sequence ID" value="NZ_BMYR01000005.1"/>
</dbReference>
<dbReference type="CDD" id="cd04186">
    <property type="entry name" value="GT_2_like_c"/>
    <property type="match status" value="1"/>
</dbReference>
<dbReference type="SUPFAM" id="SSF53448">
    <property type="entry name" value="Nucleotide-diphospho-sugar transferases"/>
    <property type="match status" value="2"/>
</dbReference>
<dbReference type="InterPro" id="IPR001173">
    <property type="entry name" value="Glyco_trans_2-like"/>
</dbReference>
<reference evidence="3" key="1">
    <citation type="journal article" date="2019" name="Int. J. Syst. Evol. Microbiol.">
        <title>The Global Catalogue of Microorganisms (GCM) 10K type strain sequencing project: providing services to taxonomists for standard genome sequencing and annotation.</title>
        <authorList>
            <consortium name="The Broad Institute Genomics Platform"/>
            <consortium name="The Broad Institute Genome Sequencing Center for Infectious Disease"/>
            <person name="Wu L."/>
            <person name="Ma J."/>
        </authorList>
    </citation>
    <scope>NUCLEOTIDE SEQUENCE [LARGE SCALE GENOMIC DNA]</scope>
    <source>
        <strain evidence="3">KCTC 23723</strain>
    </source>
</reference>
<dbReference type="Gene3D" id="3.90.550.10">
    <property type="entry name" value="Spore Coat Polysaccharide Biosynthesis Protein SpsA, Chain A"/>
    <property type="match status" value="1"/>
</dbReference>
<dbReference type="PANTHER" id="PTHR43179">
    <property type="entry name" value="RHAMNOSYLTRANSFERASE WBBL"/>
    <property type="match status" value="1"/>
</dbReference>